<keyword evidence="2" id="KW-1185">Reference proteome</keyword>
<evidence type="ECO:0000313" key="3">
    <source>
        <dbReference type="WBParaSite" id="HPBE_0002558401-mRNA-1"/>
    </source>
</evidence>
<reference evidence="1 2" key="1">
    <citation type="submission" date="2018-11" db="EMBL/GenBank/DDBJ databases">
        <authorList>
            <consortium name="Pathogen Informatics"/>
        </authorList>
    </citation>
    <scope>NUCLEOTIDE SEQUENCE [LARGE SCALE GENOMIC DNA]</scope>
</reference>
<dbReference type="EMBL" id="UZAH01038164">
    <property type="protein sequence ID" value="VDP52268.1"/>
    <property type="molecule type" value="Genomic_DNA"/>
</dbReference>
<dbReference type="WBParaSite" id="HPBE_0002558401-mRNA-1">
    <property type="protein sequence ID" value="HPBE_0002558401-mRNA-1"/>
    <property type="gene ID" value="HPBE_0002558401"/>
</dbReference>
<dbReference type="AlphaFoldDB" id="A0A183GSB4"/>
<sequence length="248" mass="27188">MSVSGNSRADTPAWSCTSVRQLLADVRAYETLQNRDKQGSYGEKGGSVGGCSRGKVEHPQCFAGNSRADTPAWSCTSVRQLLADVRAYETLQNRDKQGSYGEKGGGVGGCSRGKVVRQLLADVRAYETLQNRDKQGSYGEKGGSVGGCSRGKVEHPQCFANIRTKMTALRRPDGTVTSSRTIMEVIHDFYFDLFDSHVFRLAISLVKKRTSPGPKTIRPEHVKNPPPVLTNTPLLFLRYLSECKVPSQ</sequence>
<name>A0A183GSB4_HELPZ</name>
<evidence type="ECO:0000313" key="1">
    <source>
        <dbReference type="EMBL" id="VDP52268.1"/>
    </source>
</evidence>
<protein>
    <submittedName>
        <fullName evidence="3">Telomerase reverse transcriptase</fullName>
    </submittedName>
</protein>
<reference evidence="3" key="2">
    <citation type="submission" date="2019-09" db="UniProtKB">
        <authorList>
            <consortium name="WormBaseParasite"/>
        </authorList>
    </citation>
    <scope>IDENTIFICATION</scope>
</reference>
<evidence type="ECO:0000313" key="2">
    <source>
        <dbReference type="Proteomes" id="UP000050761"/>
    </source>
</evidence>
<dbReference type="Proteomes" id="UP000050761">
    <property type="component" value="Unassembled WGS sequence"/>
</dbReference>
<accession>A0A3P8EZD0</accession>
<accession>A0A183GSB4</accession>
<organism evidence="2 3">
    <name type="scientific">Heligmosomoides polygyrus</name>
    <name type="common">Parasitic roundworm</name>
    <dbReference type="NCBI Taxonomy" id="6339"/>
    <lineage>
        <taxon>Eukaryota</taxon>
        <taxon>Metazoa</taxon>
        <taxon>Ecdysozoa</taxon>
        <taxon>Nematoda</taxon>
        <taxon>Chromadorea</taxon>
        <taxon>Rhabditida</taxon>
        <taxon>Rhabditina</taxon>
        <taxon>Rhabditomorpha</taxon>
        <taxon>Strongyloidea</taxon>
        <taxon>Heligmosomidae</taxon>
        <taxon>Heligmosomoides</taxon>
    </lineage>
</organism>
<dbReference type="OrthoDB" id="5806211at2759"/>
<gene>
    <name evidence="1" type="ORF">HPBE_LOCUS25583</name>
</gene>
<proteinExistence type="predicted"/>